<dbReference type="InterPro" id="IPR025932">
    <property type="entry name" value="Trypano_VSG_B_N_dom"/>
</dbReference>
<evidence type="ECO:0000256" key="8">
    <source>
        <dbReference type="ARBA" id="ARBA00023288"/>
    </source>
</evidence>
<evidence type="ECO:0000256" key="1">
    <source>
        <dbReference type="ARBA" id="ARBA00002523"/>
    </source>
</evidence>
<feature type="chain" id="PRO_5009235188" evidence="9">
    <location>
        <begin position="22"/>
        <end position="499"/>
    </location>
</feature>
<accession>A0A1G4I4E6</accession>
<organism evidence="11 12">
    <name type="scientific">Trypanosoma equiperdum</name>
    <dbReference type="NCBI Taxonomy" id="5694"/>
    <lineage>
        <taxon>Eukaryota</taxon>
        <taxon>Discoba</taxon>
        <taxon>Euglenozoa</taxon>
        <taxon>Kinetoplastea</taxon>
        <taxon>Metakinetoplastina</taxon>
        <taxon>Trypanosomatida</taxon>
        <taxon>Trypanosomatidae</taxon>
        <taxon>Trypanosoma</taxon>
    </lineage>
</organism>
<name>A0A1G4I4E6_TRYEQ</name>
<keyword evidence="12" id="KW-1185">Reference proteome</keyword>
<evidence type="ECO:0000259" key="10">
    <source>
        <dbReference type="Pfam" id="PF13206"/>
    </source>
</evidence>
<dbReference type="Pfam" id="PF13206">
    <property type="entry name" value="VSG_B"/>
    <property type="match status" value="1"/>
</dbReference>
<dbReference type="AlphaFoldDB" id="A0A1G4I4E6"/>
<dbReference type="Proteomes" id="UP000195570">
    <property type="component" value="Unassembled WGS sequence"/>
</dbReference>
<evidence type="ECO:0000256" key="2">
    <source>
        <dbReference type="ARBA" id="ARBA00004609"/>
    </source>
</evidence>
<comment type="subcellular location">
    <subcellularLocation>
        <location evidence="2">Cell membrane</location>
        <topology evidence="2">Lipid-anchor</topology>
        <topology evidence="2">GPI-anchor</topology>
    </subcellularLocation>
</comment>
<evidence type="ECO:0000256" key="9">
    <source>
        <dbReference type="SAM" id="SignalP"/>
    </source>
</evidence>
<dbReference type="RefSeq" id="XP_067078015.1">
    <property type="nucleotide sequence ID" value="XM_067221914.1"/>
</dbReference>
<dbReference type="GO" id="GO:0098552">
    <property type="term" value="C:side of membrane"/>
    <property type="evidence" value="ECO:0007669"/>
    <property type="project" value="UniProtKB-KW"/>
</dbReference>
<evidence type="ECO:0000256" key="7">
    <source>
        <dbReference type="ARBA" id="ARBA00023180"/>
    </source>
</evidence>
<evidence type="ECO:0000256" key="5">
    <source>
        <dbReference type="ARBA" id="ARBA00022729"/>
    </source>
</evidence>
<protein>
    <submittedName>
        <fullName evidence="11">Trypanosomal VSG domain containing protein, putative</fullName>
    </submittedName>
</protein>
<dbReference type="GeneID" id="92380478"/>
<keyword evidence="6" id="KW-0472">Membrane</keyword>
<proteinExistence type="predicted"/>
<dbReference type="VEuPathDB" id="TriTrypDB:TEOVI_000654400"/>
<keyword evidence="3" id="KW-1003">Cell membrane</keyword>
<gene>
    <name evidence="11" type="ORF">TEOVI_000654400</name>
</gene>
<sequence length="499" mass="54429">MPDKGKALVLLAIVSTLKVTANPAAGSNAASYMATCGLLLAATKEPAIENIEDTWTAIHKKILQANMSAAPAEWRTQFLKENNKAQEWDPNGKTKGKPSEWAQQWQPWAEQAEAIAGESDAEAKAKIAALQALKGAARKVAQLELAALINRTEKIVAKLNAIKNKDQKPRKQQVKELLKTALYGQSDGLSEFEKDDGKATGNRARTMCRDGAKVDNQETLADVMLCLCVDGSGSAPTGTQKVCADKIHNHVGHKFPLTTNGQLKTVFDELKKGCGKPGDSKTTAAEIRAAIIKIRSQITIKDNDGYLGKYDTNGDCDGTSGSGFCVKYVNYALGTNAPYDKIGWVLNAEKAAELIEETAREIKTTETLTSVLETLEQEAWTIAHRAAILTEHKAVESSIQPVSVQKEAQSKKCSQYHNNETHCPTFSCEYDKIKKECKAKLGTENTETAAGASGCAWHSTDKTACENDKTGEKQNCAWRKGKHGQYDKDTERCRNDIFF</sequence>
<keyword evidence="8" id="KW-0449">Lipoprotein</keyword>
<reference evidence="11" key="1">
    <citation type="submission" date="2016-09" db="EMBL/GenBank/DDBJ databases">
        <authorList>
            <person name="Hebert L."/>
            <person name="Moumen B."/>
        </authorList>
    </citation>
    <scope>NUCLEOTIDE SEQUENCE [LARGE SCALE GENOMIC DNA]</scope>
    <source>
        <strain evidence="11">OVI</strain>
    </source>
</reference>
<comment type="caution">
    <text evidence="11">The sequence shown here is derived from an EMBL/GenBank/DDBJ whole genome shotgun (WGS) entry which is preliminary data.</text>
</comment>
<feature type="signal peptide" evidence="9">
    <location>
        <begin position="1"/>
        <end position="21"/>
    </location>
</feature>
<evidence type="ECO:0000256" key="6">
    <source>
        <dbReference type="ARBA" id="ARBA00023136"/>
    </source>
</evidence>
<evidence type="ECO:0000313" key="12">
    <source>
        <dbReference type="Proteomes" id="UP000195570"/>
    </source>
</evidence>
<evidence type="ECO:0000256" key="4">
    <source>
        <dbReference type="ARBA" id="ARBA00022622"/>
    </source>
</evidence>
<feature type="domain" description="Trypanosome variant surface glycoprotein B-type N-terminal" evidence="10">
    <location>
        <begin position="11"/>
        <end position="372"/>
    </location>
</feature>
<keyword evidence="4" id="KW-0336">GPI-anchor</keyword>
<evidence type="ECO:0000313" key="11">
    <source>
        <dbReference type="EMBL" id="SCU66585.1"/>
    </source>
</evidence>
<dbReference type="GO" id="GO:0005886">
    <property type="term" value="C:plasma membrane"/>
    <property type="evidence" value="ECO:0007669"/>
    <property type="project" value="UniProtKB-SubCell"/>
</dbReference>
<evidence type="ECO:0000256" key="3">
    <source>
        <dbReference type="ARBA" id="ARBA00022475"/>
    </source>
</evidence>
<dbReference type="EMBL" id="CZPT02000575">
    <property type="protein sequence ID" value="SCU66585.1"/>
    <property type="molecule type" value="Genomic_DNA"/>
</dbReference>
<comment type="function">
    <text evidence="1">VSG forms a coat on the surface of the parasite. The trypanosome evades the immune response of the host by expressing a series of antigenically distinct VSGs from an estimated 1000 VSG genes.</text>
</comment>
<keyword evidence="7" id="KW-0325">Glycoprotein</keyword>
<keyword evidence="5 9" id="KW-0732">Signal</keyword>